<accession>A0AAE9CH50</accession>
<sequence>MMTMMKMTSRASPRNPSAAMTTMRKMKNLANAASPAMTKMRTKTTKTKHHVNVAAVKGKAHYSSPLNAGFLTGQRKMHIKASEVKVGMQVWSKLLGEYFTVAEIRNNGEEIALSDGIFSMIGSADAVVRIKQ</sequence>
<organism evidence="1 2">
    <name type="scientific">Escherichia phage vB_EcoD_Opt212</name>
    <dbReference type="NCBI Taxonomy" id="2906743"/>
    <lineage>
        <taxon>Viruses</taxon>
        <taxon>Duplodnaviria</taxon>
        <taxon>Heunggongvirae</taxon>
        <taxon>Uroviricota</taxon>
        <taxon>Caudoviricetes</taxon>
        <taxon>Dhillonvirus</taxon>
        <taxon>Dhillonvirus opt212</taxon>
    </lineage>
</organism>
<dbReference type="EMBL" id="OL770278">
    <property type="protein sequence ID" value="UHS64807.1"/>
    <property type="molecule type" value="Genomic_DNA"/>
</dbReference>
<protein>
    <submittedName>
        <fullName evidence="1">Uncharacterized protein</fullName>
    </submittedName>
</protein>
<gene>
    <name evidence="1" type="ORF">OPT212_26</name>
</gene>
<evidence type="ECO:0000313" key="1">
    <source>
        <dbReference type="EMBL" id="UHS64807.1"/>
    </source>
</evidence>
<name>A0AAE9CH50_9CAUD</name>
<evidence type="ECO:0000313" key="2">
    <source>
        <dbReference type="Proteomes" id="UP000827394"/>
    </source>
</evidence>
<keyword evidence="2" id="KW-1185">Reference proteome</keyword>
<proteinExistence type="predicted"/>
<dbReference type="Proteomes" id="UP000827394">
    <property type="component" value="Segment"/>
</dbReference>
<reference evidence="1 2" key="1">
    <citation type="submission" date="2021-12" db="EMBL/GenBank/DDBJ databases">
        <authorList>
            <person name="Doney J."/>
            <person name="Loertscher E."/>
            <person name="Anderson K."/>
            <person name="Lambert A.S."/>
            <person name="Porter M."/>
            <person name="Walker J."/>
            <person name="Sharma R."/>
            <person name="Kurger J.L."/>
            <person name="Breakwell D.P."/>
            <person name="Grose J.H."/>
        </authorList>
    </citation>
    <scope>NUCLEOTIDE SEQUENCE [LARGE SCALE GENOMIC DNA]</scope>
</reference>